<dbReference type="GO" id="GO:0003700">
    <property type="term" value="F:DNA-binding transcription factor activity"/>
    <property type="evidence" value="ECO:0007669"/>
    <property type="project" value="InterPro"/>
</dbReference>
<dbReference type="InterPro" id="IPR015424">
    <property type="entry name" value="PyrdxlP-dep_Trfase"/>
</dbReference>
<feature type="domain" description="HTH gntR-type" evidence="6">
    <location>
        <begin position="9"/>
        <end position="77"/>
    </location>
</feature>
<dbReference type="eggNOG" id="COG1167">
    <property type="taxonomic scope" value="Bacteria"/>
</dbReference>
<dbReference type="InterPro" id="IPR036388">
    <property type="entry name" value="WH-like_DNA-bd_sf"/>
</dbReference>
<evidence type="ECO:0000256" key="1">
    <source>
        <dbReference type="ARBA" id="ARBA00005384"/>
    </source>
</evidence>
<dbReference type="InParanoid" id="Q024I6"/>
<keyword evidence="5" id="KW-0804">Transcription</keyword>
<dbReference type="GO" id="GO:0030170">
    <property type="term" value="F:pyridoxal phosphate binding"/>
    <property type="evidence" value="ECO:0007669"/>
    <property type="project" value="InterPro"/>
</dbReference>
<dbReference type="STRING" id="234267.Acid_2601"/>
<dbReference type="InterPro" id="IPR004839">
    <property type="entry name" value="Aminotransferase_I/II_large"/>
</dbReference>
<reference evidence="7" key="1">
    <citation type="submission" date="2006-10" db="EMBL/GenBank/DDBJ databases">
        <title>Complete sequence of Solibacter usitatus Ellin6076.</title>
        <authorList>
            <consortium name="US DOE Joint Genome Institute"/>
            <person name="Copeland A."/>
            <person name="Lucas S."/>
            <person name="Lapidus A."/>
            <person name="Barry K."/>
            <person name="Detter J.C."/>
            <person name="Glavina del Rio T."/>
            <person name="Hammon N."/>
            <person name="Israni S."/>
            <person name="Dalin E."/>
            <person name="Tice H."/>
            <person name="Pitluck S."/>
            <person name="Thompson L.S."/>
            <person name="Brettin T."/>
            <person name="Bruce D."/>
            <person name="Han C."/>
            <person name="Tapia R."/>
            <person name="Gilna P."/>
            <person name="Schmutz J."/>
            <person name="Larimer F."/>
            <person name="Land M."/>
            <person name="Hauser L."/>
            <person name="Kyrpides N."/>
            <person name="Mikhailova N."/>
            <person name="Janssen P.H."/>
            <person name="Kuske C.R."/>
            <person name="Richardson P."/>
        </authorList>
    </citation>
    <scope>NUCLEOTIDE SEQUENCE</scope>
    <source>
        <strain evidence="7">Ellin6076</strain>
    </source>
</reference>
<keyword evidence="4" id="KW-0238">DNA-binding</keyword>
<sequence length="485" mass="53162">MLLTLGGGGPLFHQVFRAAREAILSGRVRAGERLPVTRALARELGVSRNVVLIAYEQLIAEGYAEGRVGSGTYVAATVPEAMTRAAARSKAGGAEGPGETRLSRYGSRILADPESDAPLTTAGRRTRYDFAYYLSRGEDFPAPLWRQLLSRRLRRLELDYAAVQGDSGLRREIARYLRRTRGIECTAEQVLLVNGSQQAMDLVGRVLLDAGDRVVMENPHYTGAREVFRAVGARIVPVAVDEQGIDVEQLPRSARLAYVTPSHQFPTGAILPLDRRLALLSWAERNQAYILEDDYDGEYRYEGRPVEAVQAMDRTGRVVYTGSFSRVLFPSLRMGYLVAPRALAGALAKAKWIADRHTSFLQQAALADLMREGHLDRLVRRARVRNAARREALLRALERDFGDAVEVRGAAAGVHVLACFPKLTAGDTASLVEAAAKAGVRVYSTAHYYLGAAPRCELLLGYGAMSEREIAAGVRMLAVALGQRR</sequence>
<organism evidence="7">
    <name type="scientific">Solibacter usitatus (strain Ellin6076)</name>
    <dbReference type="NCBI Taxonomy" id="234267"/>
    <lineage>
        <taxon>Bacteria</taxon>
        <taxon>Pseudomonadati</taxon>
        <taxon>Acidobacteriota</taxon>
        <taxon>Terriglobia</taxon>
        <taxon>Bryobacterales</taxon>
        <taxon>Solibacteraceae</taxon>
        <taxon>Candidatus Solibacter</taxon>
    </lineage>
</organism>
<dbReference type="Gene3D" id="1.10.10.10">
    <property type="entry name" value="Winged helix-like DNA-binding domain superfamily/Winged helix DNA-binding domain"/>
    <property type="match status" value="1"/>
</dbReference>
<name>Q024I6_SOLUE</name>
<dbReference type="KEGG" id="sus:Acid_2601"/>
<dbReference type="InterPro" id="IPR000524">
    <property type="entry name" value="Tscrpt_reg_HTH_GntR"/>
</dbReference>
<dbReference type="SUPFAM" id="SSF53383">
    <property type="entry name" value="PLP-dependent transferases"/>
    <property type="match status" value="1"/>
</dbReference>
<evidence type="ECO:0000256" key="2">
    <source>
        <dbReference type="ARBA" id="ARBA00022898"/>
    </source>
</evidence>
<evidence type="ECO:0000313" key="7">
    <source>
        <dbReference type="EMBL" id="ABJ83590.1"/>
    </source>
</evidence>
<dbReference type="PROSITE" id="PS50949">
    <property type="entry name" value="HTH_GNTR"/>
    <property type="match status" value="1"/>
</dbReference>
<evidence type="ECO:0000259" key="6">
    <source>
        <dbReference type="PROSITE" id="PS50949"/>
    </source>
</evidence>
<dbReference type="GO" id="GO:0003677">
    <property type="term" value="F:DNA binding"/>
    <property type="evidence" value="ECO:0007669"/>
    <property type="project" value="UniProtKB-KW"/>
</dbReference>
<comment type="similarity">
    <text evidence="1">In the C-terminal section; belongs to the class-I pyridoxal-phosphate-dependent aminotransferase family.</text>
</comment>
<dbReference type="SUPFAM" id="SSF46785">
    <property type="entry name" value="Winged helix' DNA-binding domain"/>
    <property type="match status" value="1"/>
</dbReference>
<dbReference type="PANTHER" id="PTHR46577">
    <property type="entry name" value="HTH-TYPE TRANSCRIPTIONAL REGULATORY PROTEIN GABR"/>
    <property type="match status" value="1"/>
</dbReference>
<evidence type="ECO:0000256" key="5">
    <source>
        <dbReference type="ARBA" id="ARBA00023163"/>
    </source>
</evidence>
<dbReference type="InterPro" id="IPR015421">
    <property type="entry name" value="PyrdxlP-dep_Trfase_major"/>
</dbReference>
<dbReference type="SMART" id="SM00345">
    <property type="entry name" value="HTH_GNTR"/>
    <property type="match status" value="1"/>
</dbReference>
<accession>Q024I6</accession>
<dbReference type="Pfam" id="PF00392">
    <property type="entry name" value="GntR"/>
    <property type="match status" value="1"/>
</dbReference>
<evidence type="ECO:0000256" key="4">
    <source>
        <dbReference type="ARBA" id="ARBA00023125"/>
    </source>
</evidence>
<evidence type="ECO:0000256" key="3">
    <source>
        <dbReference type="ARBA" id="ARBA00023015"/>
    </source>
</evidence>
<keyword evidence="2" id="KW-0663">Pyridoxal phosphate</keyword>
<proteinExistence type="inferred from homology"/>
<dbReference type="Pfam" id="PF00155">
    <property type="entry name" value="Aminotran_1_2"/>
    <property type="match status" value="1"/>
</dbReference>
<dbReference type="PANTHER" id="PTHR46577:SF1">
    <property type="entry name" value="HTH-TYPE TRANSCRIPTIONAL REGULATORY PROTEIN GABR"/>
    <property type="match status" value="1"/>
</dbReference>
<keyword evidence="3" id="KW-0805">Transcription regulation</keyword>
<dbReference type="EMBL" id="CP000473">
    <property type="protein sequence ID" value="ABJ83590.1"/>
    <property type="molecule type" value="Genomic_DNA"/>
</dbReference>
<protein>
    <submittedName>
        <fullName evidence="7">Transcriptional regulator, GntR family</fullName>
    </submittedName>
</protein>
<dbReference type="CDD" id="cd07377">
    <property type="entry name" value="WHTH_GntR"/>
    <property type="match status" value="1"/>
</dbReference>
<dbReference type="Gene3D" id="3.40.640.10">
    <property type="entry name" value="Type I PLP-dependent aspartate aminotransferase-like (Major domain)"/>
    <property type="match status" value="1"/>
</dbReference>
<gene>
    <name evidence="7" type="ordered locus">Acid_2601</name>
</gene>
<dbReference type="InterPro" id="IPR036390">
    <property type="entry name" value="WH_DNA-bd_sf"/>
</dbReference>
<dbReference type="HOGENOM" id="CLU_017584_0_1_0"/>
<dbReference type="InterPro" id="IPR051446">
    <property type="entry name" value="HTH_trans_reg/aminotransferase"/>
</dbReference>
<dbReference type="AlphaFoldDB" id="Q024I6"/>
<dbReference type="CDD" id="cd00609">
    <property type="entry name" value="AAT_like"/>
    <property type="match status" value="1"/>
</dbReference>